<feature type="compositionally biased region" description="Low complexity" evidence="2">
    <location>
        <begin position="452"/>
        <end position="461"/>
    </location>
</feature>
<feature type="compositionally biased region" description="Low complexity" evidence="2">
    <location>
        <begin position="383"/>
        <end position="411"/>
    </location>
</feature>
<dbReference type="Pfam" id="PF13805">
    <property type="entry name" value="Pil1"/>
    <property type="match status" value="1"/>
</dbReference>
<feature type="compositionally biased region" description="Basic and acidic residues" evidence="2">
    <location>
        <begin position="496"/>
        <end position="523"/>
    </location>
</feature>
<evidence type="ECO:0000256" key="1">
    <source>
        <dbReference type="SAM" id="Coils"/>
    </source>
</evidence>
<name>A0A9Q5N0E4_SANBA</name>
<dbReference type="EMBL" id="LNZH02000208">
    <property type="protein sequence ID" value="OCB85665.1"/>
    <property type="molecule type" value="Genomic_DNA"/>
</dbReference>
<feature type="region of interest" description="Disordered" evidence="2">
    <location>
        <begin position="326"/>
        <end position="544"/>
    </location>
</feature>
<feature type="region of interest" description="Disordered" evidence="2">
    <location>
        <begin position="259"/>
        <end position="278"/>
    </location>
</feature>
<feature type="compositionally biased region" description="Low complexity" evidence="2">
    <location>
        <begin position="336"/>
        <end position="351"/>
    </location>
</feature>
<dbReference type="GO" id="GO:0008289">
    <property type="term" value="F:lipid binding"/>
    <property type="evidence" value="ECO:0007669"/>
    <property type="project" value="TreeGrafter"/>
</dbReference>
<feature type="compositionally biased region" description="Polar residues" evidence="2">
    <location>
        <begin position="263"/>
        <end position="278"/>
    </location>
</feature>
<dbReference type="Proteomes" id="UP000757232">
    <property type="component" value="Unassembled WGS sequence"/>
</dbReference>
<dbReference type="AlphaFoldDB" id="A0A9Q5N0E4"/>
<keyword evidence="1" id="KW-0175">Coiled coil</keyword>
<dbReference type="GO" id="GO:0005886">
    <property type="term" value="C:plasma membrane"/>
    <property type="evidence" value="ECO:0007669"/>
    <property type="project" value="TreeGrafter"/>
</dbReference>
<dbReference type="PANTHER" id="PTHR31962">
    <property type="entry name" value="SPHINGOLIPID LONG CHAIN BASE-RESPONSIVE PROTEIN PIL1"/>
    <property type="match status" value="1"/>
</dbReference>
<feature type="compositionally biased region" description="Polar residues" evidence="2">
    <location>
        <begin position="45"/>
        <end position="56"/>
    </location>
</feature>
<dbReference type="Gene3D" id="1.20.1270.60">
    <property type="entry name" value="Arfaptin homology (AH) domain/BAR domain"/>
    <property type="match status" value="1"/>
</dbReference>
<keyword evidence="4" id="KW-1185">Reference proteome</keyword>
<dbReference type="GO" id="GO:0006897">
    <property type="term" value="P:endocytosis"/>
    <property type="evidence" value="ECO:0007669"/>
    <property type="project" value="TreeGrafter"/>
</dbReference>
<gene>
    <name evidence="3" type="ORF">A7U60_g7316</name>
</gene>
<feature type="coiled-coil region" evidence="1">
    <location>
        <begin position="190"/>
        <end position="224"/>
    </location>
</feature>
<feature type="region of interest" description="Disordered" evidence="2">
    <location>
        <begin position="19"/>
        <end position="59"/>
    </location>
</feature>
<feature type="compositionally biased region" description="Basic and acidic residues" evidence="2">
    <location>
        <begin position="464"/>
        <end position="481"/>
    </location>
</feature>
<evidence type="ECO:0000313" key="4">
    <source>
        <dbReference type="Proteomes" id="UP000757232"/>
    </source>
</evidence>
<dbReference type="PANTHER" id="PTHR31962:SF1">
    <property type="entry name" value="SPHINGOLIPID LONG CHAIN BASE-RESPONSIVE PROTEIN PIL1"/>
    <property type="match status" value="1"/>
</dbReference>
<dbReference type="OrthoDB" id="5599269at2759"/>
<accession>A0A9Q5N0E4</accession>
<evidence type="ECO:0000256" key="2">
    <source>
        <dbReference type="SAM" id="MobiDB-lite"/>
    </source>
</evidence>
<protein>
    <submittedName>
        <fullName evidence="3">Uncharacterized protein</fullName>
    </submittedName>
</protein>
<dbReference type="GO" id="GO:0070941">
    <property type="term" value="P:eisosome assembly"/>
    <property type="evidence" value="ECO:0007669"/>
    <property type="project" value="TreeGrafter"/>
</dbReference>
<organism evidence="3 4">
    <name type="scientific">Sanghuangporus baumii</name>
    <name type="common">Phellinus baumii</name>
    <dbReference type="NCBI Taxonomy" id="108892"/>
    <lineage>
        <taxon>Eukaryota</taxon>
        <taxon>Fungi</taxon>
        <taxon>Dikarya</taxon>
        <taxon>Basidiomycota</taxon>
        <taxon>Agaricomycotina</taxon>
        <taxon>Agaricomycetes</taxon>
        <taxon>Hymenochaetales</taxon>
        <taxon>Hymenochaetaceae</taxon>
        <taxon>Sanghuangporus</taxon>
    </lineage>
</organism>
<evidence type="ECO:0000313" key="3">
    <source>
        <dbReference type="EMBL" id="OCB85665.1"/>
    </source>
</evidence>
<sequence length="544" mass="58028">MSSFFSSLATKAQSAYEQSPLSSQVSHLQSKLQKQQEHGGADSAEPQQPTENQSAAQGGIGAKSQVLGNITYQFRNLQMQYANVSPVQRIITSQKGVVLDFESVAKDAKSQSKELYMWGQGQDDDLKDVTDRLAYLNFVHGALSTTLASQLNSSRSAMKALRNAEKELEPKRNNRTGLQTQIGRLEHDMQKGSEKRLADLKEQLAKLEAEDQPAEKEIKILERNAVRESERAKWAAIREYGEKLVLLAEASTSIIDALPSVPPSESQPYTGAQSTAATRASLQQALDNFKPGSIGHSFQPSVADINRSDSRSFGVTHASELSNIAFPSLPGTSHDSASVPHSVSPQPSAPQASPPPVNPTALNNAPAPIPSKSSPVNAKDSEAVPVASNVAAAPFNTSSTSPPATEPTTSPVQIPEPTIAETGMPVSAGPLGPGPKSGSLKDLRSGIPPPSSTTSATGTAPKFETAEEEKAHLQKEERERLAQSSVTPPGPAQKYETAEEEKKRLEKEEKDRLLKEGQTRKDGSGSGGKDADGDGATPPPYQDF</sequence>
<dbReference type="InterPro" id="IPR028245">
    <property type="entry name" value="PIL1/LSP1"/>
</dbReference>
<feature type="compositionally biased region" description="Polar residues" evidence="2">
    <location>
        <begin position="19"/>
        <end position="33"/>
    </location>
</feature>
<comment type="caution">
    <text evidence="3">The sequence shown here is derived from an EMBL/GenBank/DDBJ whole genome shotgun (WGS) entry which is preliminary data.</text>
</comment>
<proteinExistence type="predicted"/>
<dbReference type="InterPro" id="IPR027267">
    <property type="entry name" value="AH/BAR_dom_sf"/>
</dbReference>
<reference evidence="3" key="1">
    <citation type="submission" date="2016-06" db="EMBL/GenBank/DDBJ databases">
        <title>Draft Genome sequence of the fungus Inonotus baumii.</title>
        <authorList>
            <person name="Zhu H."/>
            <person name="Lin W."/>
        </authorList>
    </citation>
    <scope>NUCLEOTIDE SEQUENCE</scope>
    <source>
        <strain evidence="3">821</strain>
    </source>
</reference>
<dbReference type="GO" id="GO:0036286">
    <property type="term" value="C:eisosome filament"/>
    <property type="evidence" value="ECO:0007669"/>
    <property type="project" value="TreeGrafter"/>
</dbReference>